<dbReference type="KEGG" id="sdr:SCD_n01942"/>
<dbReference type="eggNOG" id="COG2203">
    <property type="taxonomic scope" value="Bacteria"/>
</dbReference>
<accession>S6ACQ3</accession>
<dbReference type="Gene3D" id="3.30.450.40">
    <property type="match status" value="1"/>
</dbReference>
<dbReference type="InterPro" id="IPR003018">
    <property type="entry name" value="GAF"/>
</dbReference>
<sequence>MGNEETPLAKLLDLSNFLESEGTLDENLYQLAAMAAKILNAENCSIMLLNDDEFEELRLRVCANFGKLPASAYQSPVKQGEGISGHVVATGKSLLIEDITQSEFAQVARQLHDPRKSMISSPILINGKIIGVVNVNSPKHPRPFNLNDLNLLDIVALFIGRSIQVIQLQNILNSRFTQITLAAGADKTFGNALFTASQNPDQMAKIVAKSFYREMTKAGFGSNQIIKAAAEIISELTQSLHKHSKRLKKP</sequence>
<dbReference type="SUPFAM" id="SSF55781">
    <property type="entry name" value="GAF domain-like"/>
    <property type="match status" value="1"/>
</dbReference>
<name>S6ACQ3_SULDS</name>
<evidence type="ECO:0000259" key="1">
    <source>
        <dbReference type="SMART" id="SM00065"/>
    </source>
</evidence>
<protein>
    <submittedName>
        <fullName evidence="2">GAF domain-containing protein</fullName>
    </submittedName>
</protein>
<feature type="domain" description="GAF" evidence="1">
    <location>
        <begin position="23"/>
        <end position="173"/>
    </location>
</feature>
<dbReference type="HOGENOM" id="CLU_1076542_0_0_4"/>
<reference evidence="2 3" key="1">
    <citation type="journal article" date="2012" name="Appl. Environ. Microbiol.">
        <title>Draft genome sequence of a psychrotolerant sulfur-oxidizing bacterium, Sulfuricella denitrificans skB26, and proteomic insights into cold adaptation.</title>
        <authorList>
            <person name="Watanabe T."/>
            <person name="Kojima H."/>
            <person name="Fukui M."/>
        </authorList>
    </citation>
    <scope>NUCLEOTIDE SEQUENCE [LARGE SCALE GENOMIC DNA]</scope>
    <source>
        <strain evidence="3">skB26</strain>
    </source>
</reference>
<dbReference type="RefSeq" id="WP_009204947.1">
    <property type="nucleotide sequence ID" value="NC_022357.1"/>
</dbReference>
<dbReference type="EMBL" id="AP013066">
    <property type="protein sequence ID" value="BAN35753.1"/>
    <property type="molecule type" value="Genomic_DNA"/>
</dbReference>
<organism evidence="2 3">
    <name type="scientific">Sulfuricella denitrificans (strain DSM 22764 / NBRC 105220 / skB26)</name>
    <dbReference type="NCBI Taxonomy" id="1163617"/>
    <lineage>
        <taxon>Bacteria</taxon>
        <taxon>Pseudomonadati</taxon>
        <taxon>Pseudomonadota</taxon>
        <taxon>Betaproteobacteria</taxon>
        <taxon>Nitrosomonadales</taxon>
        <taxon>Sulfuricellaceae</taxon>
        <taxon>Sulfuricella</taxon>
    </lineage>
</organism>
<dbReference type="AlphaFoldDB" id="S6ACQ3"/>
<dbReference type="Proteomes" id="UP000015559">
    <property type="component" value="Chromosome"/>
</dbReference>
<dbReference type="InterPro" id="IPR029016">
    <property type="entry name" value="GAF-like_dom_sf"/>
</dbReference>
<dbReference type="STRING" id="1163617.SCD_n01942"/>
<dbReference type="OrthoDB" id="6116130at2"/>
<dbReference type="SMART" id="SM00065">
    <property type="entry name" value="GAF"/>
    <property type="match status" value="1"/>
</dbReference>
<evidence type="ECO:0000313" key="3">
    <source>
        <dbReference type="Proteomes" id="UP000015559"/>
    </source>
</evidence>
<evidence type="ECO:0000313" key="2">
    <source>
        <dbReference type="EMBL" id="BAN35753.1"/>
    </source>
</evidence>
<proteinExistence type="predicted"/>
<dbReference type="Pfam" id="PF01590">
    <property type="entry name" value="GAF"/>
    <property type="match status" value="1"/>
</dbReference>
<keyword evidence="3" id="KW-1185">Reference proteome</keyword>
<gene>
    <name evidence="2" type="ORF">SCD_n01942</name>
</gene>